<evidence type="ECO:0000256" key="1">
    <source>
        <dbReference type="ARBA" id="ARBA00009947"/>
    </source>
</evidence>
<accession>A0A915EAU8</accession>
<dbReference type="AlphaFoldDB" id="A0A915EAU8"/>
<feature type="compositionally biased region" description="Acidic residues" evidence="2">
    <location>
        <begin position="56"/>
        <end position="65"/>
    </location>
</feature>
<feature type="region of interest" description="Disordered" evidence="2">
    <location>
        <begin position="32"/>
        <end position="65"/>
    </location>
</feature>
<sequence length="65" mass="7497">PESQESLRTDFETGQIVRDQIIPRAVLFFTGEGVEDDFDDFEDEDEDGVRRRSDGPSDDDKDEEE</sequence>
<reference evidence="4" key="1">
    <citation type="submission" date="2022-11" db="UniProtKB">
        <authorList>
            <consortium name="WormBaseParasite"/>
        </authorList>
    </citation>
    <scope>IDENTIFICATION</scope>
</reference>
<dbReference type="Proteomes" id="UP000887574">
    <property type="component" value="Unplaced"/>
</dbReference>
<evidence type="ECO:0000256" key="2">
    <source>
        <dbReference type="SAM" id="MobiDB-lite"/>
    </source>
</evidence>
<name>A0A915EAU8_9BILA</name>
<dbReference type="SUPFAM" id="SSF143113">
    <property type="entry name" value="NAP-like"/>
    <property type="match status" value="1"/>
</dbReference>
<organism evidence="3 4">
    <name type="scientific">Ditylenchus dipsaci</name>
    <dbReference type="NCBI Taxonomy" id="166011"/>
    <lineage>
        <taxon>Eukaryota</taxon>
        <taxon>Metazoa</taxon>
        <taxon>Ecdysozoa</taxon>
        <taxon>Nematoda</taxon>
        <taxon>Chromadorea</taxon>
        <taxon>Rhabditida</taxon>
        <taxon>Tylenchina</taxon>
        <taxon>Tylenchomorpha</taxon>
        <taxon>Sphaerularioidea</taxon>
        <taxon>Anguinidae</taxon>
        <taxon>Anguininae</taxon>
        <taxon>Ditylenchus</taxon>
    </lineage>
</organism>
<evidence type="ECO:0000313" key="3">
    <source>
        <dbReference type="Proteomes" id="UP000887574"/>
    </source>
</evidence>
<evidence type="ECO:0000313" key="4">
    <source>
        <dbReference type="WBParaSite" id="jg439"/>
    </source>
</evidence>
<dbReference type="GO" id="GO:0005634">
    <property type="term" value="C:nucleus"/>
    <property type="evidence" value="ECO:0007669"/>
    <property type="project" value="InterPro"/>
</dbReference>
<comment type="similarity">
    <text evidence="1">Belongs to the nucleosome assembly protein (NAP) family.</text>
</comment>
<keyword evidence="3" id="KW-1185">Reference proteome</keyword>
<protein>
    <submittedName>
        <fullName evidence="4">Uncharacterized protein</fullName>
    </submittedName>
</protein>
<dbReference type="InterPro" id="IPR002164">
    <property type="entry name" value="NAP_family"/>
</dbReference>
<dbReference type="GO" id="GO:0006334">
    <property type="term" value="P:nucleosome assembly"/>
    <property type="evidence" value="ECO:0007669"/>
    <property type="project" value="InterPro"/>
</dbReference>
<dbReference type="WBParaSite" id="jg439">
    <property type="protein sequence ID" value="jg439"/>
    <property type="gene ID" value="jg439"/>
</dbReference>
<feature type="compositionally biased region" description="Acidic residues" evidence="2">
    <location>
        <begin position="33"/>
        <end position="47"/>
    </location>
</feature>
<dbReference type="InterPro" id="IPR037231">
    <property type="entry name" value="NAP-like_sf"/>
</dbReference>
<dbReference type="Pfam" id="PF00956">
    <property type="entry name" value="NAP"/>
    <property type="match status" value="1"/>
</dbReference>
<proteinExistence type="inferred from homology"/>